<feature type="region of interest" description="Disordered" evidence="1">
    <location>
        <begin position="57"/>
        <end position="101"/>
    </location>
</feature>
<sequence length="323" mass="34787">MMPTDNGNGDRNVEHLPKEALIFCVALMDITMKLNTDYMPPWDQHIHYNAMPAPYVTKPTDSTQGSSKSSEVPLALPALPSPSAAPAGSPDARIGTQPTSTANMVKPSKEIASATPIVSPGIGIKKALTSSPLLCYPVYDSKARFIIQTITSTTAIGTILYQENGGNQWDYKVEYIKGKDNACTDFLSRKDNRKKPPIPSTEDLATEIFGFNFCFAGTVSDADPMLTDILPVQATPVTEMDVDINAVTRAMTKKPINQPTLSNPMLLADDYAPPPVEAIALASHEGIKQVQAANPAITKIMETLQNGNAAKHPIVSFTEDSIL</sequence>
<dbReference type="Proteomes" id="UP000887565">
    <property type="component" value="Unplaced"/>
</dbReference>
<feature type="compositionally biased region" description="Polar residues" evidence="1">
    <location>
        <begin position="59"/>
        <end position="70"/>
    </location>
</feature>
<evidence type="ECO:0000256" key="1">
    <source>
        <dbReference type="SAM" id="MobiDB-lite"/>
    </source>
</evidence>
<accession>A0A915J2S2</accession>
<keyword evidence="2" id="KW-1185">Reference proteome</keyword>
<proteinExistence type="predicted"/>
<reference evidence="3" key="1">
    <citation type="submission" date="2022-11" db="UniProtKB">
        <authorList>
            <consortium name="WormBaseParasite"/>
        </authorList>
    </citation>
    <scope>IDENTIFICATION</scope>
</reference>
<dbReference type="AlphaFoldDB" id="A0A915J2S2"/>
<evidence type="ECO:0000313" key="3">
    <source>
        <dbReference type="WBParaSite" id="nRc.2.0.1.t20173-RA"/>
    </source>
</evidence>
<name>A0A915J2S2_ROMCU</name>
<dbReference type="WBParaSite" id="nRc.2.0.1.t20173-RA">
    <property type="protein sequence ID" value="nRc.2.0.1.t20173-RA"/>
    <property type="gene ID" value="nRc.2.0.1.g20173"/>
</dbReference>
<evidence type="ECO:0000313" key="2">
    <source>
        <dbReference type="Proteomes" id="UP000887565"/>
    </source>
</evidence>
<feature type="compositionally biased region" description="Low complexity" evidence="1">
    <location>
        <begin position="73"/>
        <end position="92"/>
    </location>
</feature>
<organism evidence="2 3">
    <name type="scientific">Romanomermis culicivorax</name>
    <name type="common">Nematode worm</name>
    <dbReference type="NCBI Taxonomy" id="13658"/>
    <lineage>
        <taxon>Eukaryota</taxon>
        <taxon>Metazoa</taxon>
        <taxon>Ecdysozoa</taxon>
        <taxon>Nematoda</taxon>
        <taxon>Enoplea</taxon>
        <taxon>Dorylaimia</taxon>
        <taxon>Mermithida</taxon>
        <taxon>Mermithoidea</taxon>
        <taxon>Mermithidae</taxon>
        <taxon>Romanomermis</taxon>
    </lineage>
</organism>
<protein>
    <submittedName>
        <fullName evidence="3">Uncharacterized protein</fullName>
    </submittedName>
</protein>